<dbReference type="PROSITE" id="PS51318">
    <property type="entry name" value="TAT"/>
    <property type="match status" value="1"/>
</dbReference>
<dbReference type="Proteomes" id="UP000198878">
    <property type="component" value="Unassembled WGS sequence"/>
</dbReference>
<dbReference type="Pfam" id="PF22124">
    <property type="entry name" value="Glyco_hydro_95_cat"/>
    <property type="match status" value="1"/>
</dbReference>
<sequence>MDITRRTVLGGALAGIAAGAAGITPAFAAEPGGDDFGWAGFLGTADLHWRRMPKTWYEGPFLGNGFLGSGIYAEPGRNAIRFNVQHSQVQDHRPEFGSLFGLARLPIGYFTLEPVGAITAIDWRMDLWNAELTGTITTAAGSLSLRAIVHTGQSLLAVEIRPSEGERGFQWVFHPAVAVSPRADPVWNKPPPDGYTANPPVRLSGSGDARLAVQPLLAGGEHVTAWREVTRGGARTLYTSVAWSHPAKTAVARALSTVRRAPAFSALTQDHRRWWHDYYRRSFVSIPDTRLQGFYWIQLYKVASAARREAPVMATSGPWLENTPWPATWWNLNVQLEYWLIHGSNHLELDAVSCALDKYRGNLTGQVASPYQSDSAGIPRTTDMTLLNGVSNATSGFPVGIPGRDTPTPEVGNLTWALHNVWLSYRHTMDRSLLRNTLVPLLRKAVNYYLHFLAPGPDGKLHLPPTFSPEYGVNAPDCNYDLSLIRWGCKTLLQNAPGDPLAPRWRNVLATLVDYPADVNGYMIGAGVPFAKSHRHYSHLLQIYPLYDVTWEQPEHRQIIETSLNHWVGFEGALQGYTFTGAASISAQMLRGEQAAFYLGELQQRFIQPNTMYKESGPVIETPLSAAKSMQDMLVQSWGGVVRLFPAVPAAWGDIALRDFRTEGAFLLSASRAAGKTRWLKVHSEAGAPCVLRPGIEGELAVTDARGRSRRWRRLANGDVQVELGRGEDAFVFRKGDRPDFAVRPVAPGGASTPWGLP</sequence>
<dbReference type="InterPro" id="IPR054363">
    <property type="entry name" value="GH95_cat"/>
</dbReference>
<protein>
    <recommendedName>
        <fullName evidence="2">Glycosyl hydrolase family 95 catalytic domain-containing protein</fullName>
    </recommendedName>
</protein>
<dbReference type="SUPFAM" id="SSF48208">
    <property type="entry name" value="Six-hairpin glycosidases"/>
    <property type="match status" value="1"/>
</dbReference>
<dbReference type="OrthoDB" id="9816459at2"/>
<dbReference type="GO" id="GO:0004560">
    <property type="term" value="F:alpha-L-fucosidase activity"/>
    <property type="evidence" value="ECO:0007669"/>
    <property type="project" value="TreeGrafter"/>
</dbReference>
<keyword evidence="1" id="KW-0732">Signal</keyword>
<dbReference type="RefSeq" id="WP_086675650.1">
    <property type="nucleotide sequence ID" value="NZ_FNUJ01000002.1"/>
</dbReference>
<dbReference type="EMBL" id="FNUJ01000002">
    <property type="protein sequence ID" value="SEF25249.1"/>
    <property type="molecule type" value="Genomic_DNA"/>
</dbReference>
<feature type="domain" description="Glycosyl hydrolase family 95 catalytic" evidence="2">
    <location>
        <begin position="302"/>
        <end position="613"/>
    </location>
</feature>
<dbReference type="GO" id="GO:0005975">
    <property type="term" value="P:carbohydrate metabolic process"/>
    <property type="evidence" value="ECO:0007669"/>
    <property type="project" value="InterPro"/>
</dbReference>
<organism evidence="3 4">
    <name type="scientific">Amycolatopsis pretoriensis</name>
    <dbReference type="NCBI Taxonomy" id="218821"/>
    <lineage>
        <taxon>Bacteria</taxon>
        <taxon>Bacillati</taxon>
        <taxon>Actinomycetota</taxon>
        <taxon>Actinomycetes</taxon>
        <taxon>Pseudonocardiales</taxon>
        <taxon>Pseudonocardiaceae</taxon>
        <taxon>Amycolatopsis</taxon>
    </lineage>
</organism>
<dbReference type="InterPro" id="IPR008928">
    <property type="entry name" value="6-hairpin_glycosidase_sf"/>
</dbReference>
<evidence type="ECO:0000259" key="2">
    <source>
        <dbReference type="Pfam" id="PF22124"/>
    </source>
</evidence>
<reference evidence="4" key="1">
    <citation type="submission" date="2016-10" db="EMBL/GenBank/DDBJ databases">
        <authorList>
            <person name="Varghese N."/>
            <person name="Submissions S."/>
        </authorList>
    </citation>
    <scope>NUCLEOTIDE SEQUENCE [LARGE SCALE GENOMIC DNA]</scope>
    <source>
        <strain evidence="4">DSM 44654</strain>
    </source>
</reference>
<dbReference type="PANTHER" id="PTHR31084">
    <property type="entry name" value="ALPHA-L-FUCOSIDASE 2"/>
    <property type="match status" value="1"/>
</dbReference>
<dbReference type="AlphaFoldDB" id="A0A1H5QGW3"/>
<accession>A0A1H5QGW3</accession>
<keyword evidence="4" id="KW-1185">Reference proteome</keyword>
<feature type="chain" id="PRO_5011668367" description="Glycosyl hydrolase family 95 catalytic domain-containing protein" evidence="1">
    <location>
        <begin position="29"/>
        <end position="758"/>
    </location>
</feature>
<evidence type="ECO:0000313" key="3">
    <source>
        <dbReference type="EMBL" id="SEF25249.1"/>
    </source>
</evidence>
<gene>
    <name evidence="3" type="ORF">SAMN05421837_1021076</name>
</gene>
<dbReference type="STRING" id="218821.SAMN05421837_1021076"/>
<evidence type="ECO:0000256" key="1">
    <source>
        <dbReference type="SAM" id="SignalP"/>
    </source>
</evidence>
<dbReference type="Gene3D" id="1.50.10.10">
    <property type="match status" value="1"/>
</dbReference>
<feature type="signal peptide" evidence="1">
    <location>
        <begin position="1"/>
        <end position="28"/>
    </location>
</feature>
<dbReference type="InterPro" id="IPR006311">
    <property type="entry name" value="TAT_signal"/>
</dbReference>
<name>A0A1H5QGW3_9PSEU</name>
<dbReference type="PANTHER" id="PTHR31084:SF0">
    <property type="entry name" value="ALPHA-L-FUCOSIDASE 2"/>
    <property type="match status" value="1"/>
</dbReference>
<dbReference type="InterPro" id="IPR012341">
    <property type="entry name" value="6hp_glycosidase-like_sf"/>
</dbReference>
<proteinExistence type="predicted"/>
<evidence type="ECO:0000313" key="4">
    <source>
        <dbReference type="Proteomes" id="UP000198878"/>
    </source>
</evidence>